<dbReference type="InterPro" id="IPR000674">
    <property type="entry name" value="Ald_Oxase/Xan_DH_a/b"/>
</dbReference>
<dbReference type="InterPro" id="IPR016208">
    <property type="entry name" value="Ald_Oxase/xanthine_DH-like"/>
</dbReference>
<reference evidence="2 3" key="1">
    <citation type="submission" date="2019-12" db="EMBL/GenBank/DDBJ databases">
        <title>Comparative genomics gives insights into the taxonomy of the Azoarcus-Aromatoleum group and reveals separate origins of nif in the plant-associated Azoarcus and non-plant-associated Aromatoleum sub-groups.</title>
        <authorList>
            <person name="Lafos M."/>
            <person name="Maluk M."/>
            <person name="Batista M."/>
            <person name="Junghare M."/>
            <person name="Carmona M."/>
            <person name="Faoro H."/>
            <person name="Cruz L.M."/>
            <person name="Battistoni F."/>
            <person name="De Souza E."/>
            <person name="Pedrosa F."/>
            <person name="Chen W.-M."/>
            <person name="Poole P.S."/>
            <person name="Dixon R.A."/>
            <person name="James E.K."/>
        </authorList>
    </citation>
    <scope>NUCLEOTIDE SEQUENCE [LARGE SCALE GENOMIC DNA]</scope>
    <source>
        <strain evidence="2 3">PbN1</strain>
    </source>
</reference>
<dbReference type="InterPro" id="IPR037165">
    <property type="entry name" value="AldOxase/xan_DH_Mopterin-bd_sf"/>
</dbReference>
<sequence>MNVAEKTHFIEADTLIGKRIQKKDAPEKAAGKTRYIQDMVLPGQLHAKILRSARVHARIVSIDTSAAKALPGVHVVLTAADVPDQQPIGVARDHLPLKGERVRSLRDEIAAVAADSEEIAEAALKLIRVEYEDLPIISDPQDALKPGAPLIHPEPHGADGKHLHLKPNAPIAFAGKPDNIAMQFDYTHGDIAQAEAESDVVFEDTFKLHYVTHCCMGVSGIIAEFDASGNLLMYSNTQVPFLHKREFAEYLHMDPSRIRIIQPPIGGGFGSKLDIYPFEVICIFLARAAQRPVKMVFSREEEFLASPTRQPVLLTLRSGCKKDGTLTFRQVHTLHDNGAYTSWGATTPFVMMQTFSSLYRVPACDYHTTAVYTNNPYAGSFRGYGNLQATFAIEQHMDMLAEAIQMDPLEFRLKNAQDAGEVTGQGMKFKSCGFKECLTTAAERSHFQAKHRDNIAHRGDAGPVKRGIGIASMLHVGGGAKIYPSDGCGTILKLDDFANVTLITGASEIGQGSETVLSQLVCEELGLPISAVTVVNNDTAITPWDVGVHASRTTFIAGNSAIGAAKKAKAKILAAAAKKHGCDESALDLRGGFVIQADTGEAVVELARLMRNLHFSDKAELVMTTFYYEPPSVHQDKGFKGDVSAAYAWATQVVEVEVDTDTGIVKMTKVTGAHDVGRVLNRLGLEGQIEGGVVMGQGYALTENLIVDNGVTRNPNFRDYKLVTAPEIPEMDISFIESMDGEGPQGAKGVGEAPSICIAAAAANAIYNATGVRIVALPFTPEAVYRALHGKAEKPHLQALKVTTT</sequence>
<dbReference type="InterPro" id="IPR008274">
    <property type="entry name" value="AldOxase/xan_DH_MoCoBD1"/>
</dbReference>
<dbReference type="RefSeq" id="WP_169202950.1">
    <property type="nucleotide sequence ID" value="NZ_CP059467.1"/>
</dbReference>
<dbReference type="Gene3D" id="3.90.1170.50">
    <property type="entry name" value="Aldehyde oxidase/xanthine dehydrogenase, a/b hammerhead"/>
    <property type="match status" value="1"/>
</dbReference>
<keyword evidence="3" id="KW-1185">Reference proteome</keyword>
<dbReference type="EMBL" id="WTVP01000034">
    <property type="protein sequence ID" value="NMG16364.1"/>
    <property type="molecule type" value="Genomic_DNA"/>
</dbReference>
<dbReference type="Gene3D" id="3.30.365.10">
    <property type="entry name" value="Aldehyde oxidase/xanthine dehydrogenase, molybdopterin binding domain"/>
    <property type="match status" value="4"/>
</dbReference>
<dbReference type="InterPro" id="IPR046867">
    <property type="entry name" value="AldOxase/xan_DH_MoCoBD2"/>
</dbReference>
<proteinExistence type="predicted"/>
<dbReference type="SMART" id="SM01008">
    <property type="entry name" value="Ald_Xan_dh_C"/>
    <property type="match status" value="1"/>
</dbReference>
<protein>
    <submittedName>
        <fullName evidence="2">Molybdopterin-dependent oxidoreductase</fullName>
    </submittedName>
</protein>
<dbReference type="PANTHER" id="PTHR11908">
    <property type="entry name" value="XANTHINE DEHYDROGENASE"/>
    <property type="match status" value="1"/>
</dbReference>
<dbReference type="Pfam" id="PF02738">
    <property type="entry name" value="MoCoBD_1"/>
    <property type="match status" value="1"/>
</dbReference>
<accession>A0ABX1NWG0</accession>
<comment type="caution">
    <text evidence="2">The sequence shown here is derived from an EMBL/GenBank/DDBJ whole genome shotgun (WGS) entry which is preliminary data.</text>
</comment>
<dbReference type="Pfam" id="PF20256">
    <property type="entry name" value="MoCoBD_2"/>
    <property type="match status" value="1"/>
</dbReference>
<evidence type="ECO:0000313" key="2">
    <source>
        <dbReference type="EMBL" id="NMG16364.1"/>
    </source>
</evidence>
<dbReference type="SUPFAM" id="SSF54665">
    <property type="entry name" value="CO dehydrogenase molybdoprotein N-domain-like"/>
    <property type="match status" value="1"/>
</dbReference>
<dbReference type="InterPro" id="IPR036856">
    <property type="entry name" value="Ald_Oxase/Xan_DH_a/b_sf"/>
</dbReference>
<dbReference type="PANTHER" id="PTHR11908:SF157">
    <property type="entry name" value="XANTHINE DEHYDROGENASE SUBUNIT D-RELATED"/>
    <property type="match status" value="1"/>
</dbReference>
<dbReference type="Pfam" id="PF01315">
    <property type="entry name" value="Ald_Xan_dh_C"/>
    <property type="match status" value="1"/>
</dbReference>
<evidence type="ECO:0000313" key="3">
    <source>
        <dbReference type="Proteomes" id="UP000633943"/>
    </source>
</evidence>
<dbReference type="SUPFAM" id="SSF56003">
    <property type="entry name" value="Molybdenum cofactor-binding domain"/>
    <property type="match status" value="1"/>
</dbReference>
<name>A0ABX1NWG0_9RHOO</name>
<feature type="domain" description="Aldehyde oxidase/xanthine dehydrogenase a/b hammerhead" evidence="1">
    <location>
        <begin position="30"/>
        <end position="135"/>
    </location>
</feature>
<evidence type="ECO:0000259" key="1">
    <source>
        <dbReference type="SMART" id="SM01008"/>
    </source>
</evidence>
<organism evidence="2 3">
    <name type="scientific">Aromatoleum bremense</name>
    <dbReference type="NCBI Taxonomy" id="76115"/>
    <lineage>
        <taxon>Bacteria</taxon>
        <taxon>Pseudomonadati</taxon>
        <taxon>Pseudomonadota</taxon>
        <taxon>Betaproteobacteria</taxon>
        <taxon>Rhodocyclales</taxon>
        <taxon>Rhodocyclaceae</taxon>
        <taxon>Aromatoleum</taxon>
    </lineage>
</organism>
<gene>
    <name evidence="2" type="ORF">GPA24_12590</name>
</gene>
<dbReference type="Proteomes" id="UP000633943">
    <property type="component" value="Unassembled WGS sequence"/>
</dbReference>